<protein>
    <submittedName>
        <fullName evidence="1">Uncharacterized protein</fullName>
    </submittedName>
</protein>
<dbReference type="Proteomes" id="UP000317550">
    <property type="component" value="Chromosome"/>
</dbReference>
<evidence type="ECO:0000313" key="1">
    <source>
        <dbReference type="EMBL" id="QDQ28485.1"/>
    </source>
</evidence>
<dbReference type="EMBL" id="CP041730">
    <property type="protein sequence ID" value="QDQ28485.1"/>
    <property type="molecule type" value="Genomic_DNA"/>
</dbReference>
<proteinExistence type="predicted"/>
<dbReference type="AlphaFoldDB" id="A0A516SK01"/>
<dbReference type="KEGG" id="cari:FNU76_20160"/>
<name>A0A516SK01_9NEIS</name>
<gene>
    <name evidence="1" type="ORF">FNU76_20160</name>
</gene>
<sequence length="274" mass="30261">MKQVKLVWASNSAEWEDVSCKADRVSIADQIVRVEYSGATDDEGRYQGVVELELREGMQTVEGEYTVLPAKTASEQFAQVVGFGLTGQIKPLEEGGYYFSGIWDEGGIAQAFQIFPLPMSAASDEARQASSFKVDELAIRSVPNALQDHVKALRRFERAMQPYRGLLDGVAAFAEFGVLFGAFDQVLNAAKTRMDRHLADDLDGEALLEYLRDEASLALEALLDQGTGLRVPQACLAETAEFVRDMEGLAKNLHDAILREGYELCRVWLGMVPE</sequence>
<keyword evidence="2" id="KW-1185">Reference proteome</keyword>
<accession>A0A516SK01</accession>
<dbReference type="OrthoDB" id="9921934at2"/>
<organism evidence="1 2">
    <name type="scientific">Chitinimonas arctica</name>
    <dbReference type="NCBI Taxonomy" id="2594795"/>
    <lineage>
        <taxon>Bacteria</taxon>
        <taxon>Pseudomonadati</taxon>
        <taxon>Pseudomonadota</taxon>
        <taxon>Betaproteobacteria</taxon>
        <taxon>Neisseriales</taxon>
        <taxon>Chitinibacteraceae</taxon>
        <taxon>Chitinimonas</taxon>
    </lineage>
</organism>
<dbReference type="RefSeq" id="WP_144279868.1">
    <property type="nucleotide sequence ID" value="NZ_CP041730.1"/>
</dbReference>
<reference evidence="2" key="1">
    <citation type="submission" date="2019-07" db="EMBL/GenBank/DDBJ databases">
        <title>Chitinimonas sp. nov., isolated from Ny-Alesund, arctica soil.</title>
        <authorList>
            <person name="Xu Q."/>
            <person name="Peng F."/>
        </authorList>
    </citation>
    <scope>NUCLEOTIDE SEQUENCE [LARGE SCALE GENOMIC DNA]</scope>
    <source>
        <strain evidence="2">R3-44</strain>
    </source>
</reference>
<evidence type="ECO:0000313" key="2">
    <source>
        <dbReference type="Proteomes" id="UP000317550"/>
    </source>
</evidence>